<sequence>MLSLIVSFVHNAEVIPTSKRSRHIATSPRSKKAKMVESNVKANINQPLSMDMDPPFHEIYKTLLDSTIEESRTKTGIVEECELPLIDLGRLSLDESDEKHKCEEEIARASQEWGFFQVVNHGISSEILEKIRREQVKLFKQPFYKKSKEDKFLNFSSGTYRWGTPTATCLSQLSWSEAFHIPMTDISASNGFTNLSSTMEQFATRVASLAQKLAEILAEKLGRKSTFFQENCVPSSCYLRLNRYPPCPIPAEVFGLMPHTDSDFLTILHQDQVGGLQLVKDGKWFAVKPNPEALIINIGDLFQVINLSKNLKFIYES</sequence>
<keyword evidence="2 3" id="KW-0408">Iron</keyword>
<reference evidence="5" key="1">
    <citation type="journal article" date="2023" name="Plant Biotechnol. J.">
        <title>Chromosome-level wild Hevea brasiliensis genome provides new tools for genomic-assisted breeding and valuable loci to elevate rubber yield.</title>
        <authorList>
            <person name="Cheng H."/>
            <person name="Song X."/>
            <person name="Hu Y."/>
            <person name="Wu T."/>
            <person name="Yang Q."/>
            <person name="An Z."/>
            <person name="Feng S."/>
            <person name="Deng Z."/>
            <person name="Wu W."/>
            <person name="Zeng X."/>
            <person name="Tu M."/>
            <person name="Wang X."/>
            <person name="Huang H."/>
        </authorList>
    </citation>
    <scope>NUCLEOTIDE SEQUENCE</scope>
    <source>
        <strain evidence="5">MT/VB/25A 57/8</strain>
    </source>
</reference>
<keyword evidence="3" id="KW-0560">Oxidoreductase</keyword>
<dbReference type="InterPro" id="IPR044861">
    <property type="entry name" value="IPNS-like_FE2OG_OXY"/>
</dbReference>
<evidence type="ECO:0000313" key="5">
    <source>
        <dbReference type="EMBL" id="KAJ9169045.1"/>
    </source>
</evidence>
<feature type="domain" description="Fe2OG dioxygenase" evidence="4">
    <location>
        <begin position="235"/>
        <end position="317"/>
    </location>
</feature>
<dbReference type="SUPFAM" id="SSF51197">
    <property type="entry name" value="Clavaminate synthase-like"/>
    <property type="match status" value="1"/>
</dbReference>
<dbReference type="Gene3D" id="2.60.120.330">
    <property type="entry name" value="B-lactam Antibiotic, Isopenicillin N Synthase, Chain"/>
    <property type="match status" value="1"/>
</dbReference>
<keyword evidence="1 3" id="KW-0479">Metal-binding</keyword>
<dbReference type="PROSITE" id="PS51471">
    <property type="entry name" value="FE2OG_OXY"/>
    <property type="match status" value="1"/>
</dbReference>
<dbReference type="Pfam" id="PF03171">
    <property type="entry name" value="2OG-FeII_Oxy"/>
    <property type="match status" value="1"/>
</dbReference>
<gene>
    <name evidence="5" type="ORF">P3X46_020513</name>
</gene>
<comment type="caution">
    <text evidence="5">The sequence shown here is derived from an EMBL/GenBank/DDBJ whole genome shotgun (WGS) entry which is preliminary data.</text>
</comment>
<dbReference type="InterPro" id="IPR026992">
    <property type="entry name" value="DIOX_N"/>
</dbReference>
<evidence type="ECO:0000256" key="1">
    <source>
        <dbReference type="ARBA" id="ARBA00022723"/>
    </source>
</evidence>
<dbReference type="InterPro" id="IPR027443">
    <property type="entry name" value="IPNS-like_sf"/>
</dbReference>
<evidence type="ECO:0000256" key="2">
    <source>
        <dbReference type="ARBA" id="ARBA00023004"/>
    </source>
</evidence>
<name>A0ABQ9LQ88_HEVBR</name>
<dbReference type="Pfam" id="PF14226">
    <property type="entry name" value="DIOX_N"/>
    <property type="match status" value="1"/>
</dbReference>
<dbReference type="InterPro" id="IPR005123">
    <property type="entry name" value="Oxoglu/Fe-dep_dioxygenase_dom"/>
</dbReference>
<accession>A0ABQ9LQ88</accession>
<comment type="similarity">
    <text evidence="3">Belongs to the iron/ascorbate-dependent oxidoreductase family.</text>
</comment>
<proteinExistence type="inferred from homology"/>
<evidence type="ECO:0000256" key="3">
    <source>
        <dbReference type="RuleBase" id="RU003682"/>
    </source>
</evidence>
<dbReference type="EMBL" id="JARPOI010000011">
    <property type="protein sequence ID" value="KAJ9169045.1"/>
    <property type="molecule type" value="Genomic_DNA"/>
</dbReference>
<protein>
    <recommendedName>
        <fullName evidence="4">Fe2OG dioxygenase domain-containing protein</fullName>
    </recommendedName>
</protein>
<dbReference type="InterPro" id="IPR050231">
    <property type="entry name" value="Iron_ascorbate_oxido_reductase"/>
</dbReference>
<evidence type="ECO:0000259" key="4">
    <source>
        <dbReference type="PROSITE" id="PS51471"/>
    </source>
</evidence>
<evidence type="ECO:0000313" key="6">
    <source>
        <dbReference type="Proteomes" id="UP001174677"/>
    </source>
</evidence>
<dbReference type="PANTHER" id="PTHR47990">
    <property type="entry name" value="2-OXOGLUTARATE (2OG) AND FE(II)-DEPENDENT OXYGENASE SUPERFAMILY PROTEIN-RELATED"/>
    <property type="match status" value="1"/>
</dbReference>
<keyword evidence="6" id="KW-1185">Reference proteome</keyword>
<organism evidence="5 6">
    <name type="scientific">Hevea brasiliensis</name>
    <name type="common">Para rubber tree</name>
    <name type="synonym">Siphonia brasiliensis</name>
    <dbReference type="NCBI Taxonomy" id="3981"/>
    <lineage>
        <taxon>Eukaryota</taxon>
        <taxon>Viridiplantae</taxon>
        <taxon>Streptophyta</taxon>
        <taxon>Embryophyta</taxon>
        <taxon>Tracheophyta</taxon>
        <taxon>Spermatophyta</taxon>
        <taxon>Magnoliopsida</taxon>
        <taxon>eudicotyledons</taxon>
        <taxon>Gunneridae</taxon>
        <taxon>Pentapetalae</taxon>
        <taxon>rosids</taxon>
        <taxon>fabids</taxon>
        <taxon>Malpighiales</taxon>
        <taxon>Euphorbiaceae</taxon>
        <taxon>Crotonoideae</taxon>
        <taxon>Micrandreae</taxon>
        <taxon>Hevea</taxon>
    </lineage>
</organism>
<dbReference type="Proteomes" id="UP001174677">
    <property type="component" value="Chromosome 11"/>
</dbReference>